<protein>
    <recommendedName>
        <fullName evidence="3">Fibronectin type-III domain-containing protein</fullName>
    </recommendedName>
</protein>
<dbReference type="InterPro" id="IPR036116">
    <property type="entry name" value="FN3_sf"/>
</dbReference>
<dbReference type="AlphaFoldDB" id="A0A2S9J376"/>
<dbReference type="EMBL" id="PVBQ01000007">
    <property type="protein sequence ID" value="PRD47246.1"/>
    <property type="molecule type" value="Genomic_DNA"/>
</dbReference>
<accession>A0A2S9J376</accession>
<organism evidence="1 2">
    <name type="scientific">Sphingobacterium haloxyli</name>
    <dbReference type="NCBI Taxonomy" id="2100533"/>
    <lineage>
        <taxon>Bacteria</taxon>
        <taxon>Pseudomonadati</taxon>
        <taxon>Bacteroidota</taxon>
        <taxon>Sphingobacteriia</taxon>
        <taxon>Sphingobacteriales</taxon>
        <taxon>Sphingobacteriaceae</taxon>
        <taxon>Sphingobacterium</taxon>
    </lineage>
</organism>
<name>A0A2S9J376_9SPHI</name>
<evidence type="ECO:0000313" key="2">
    <source>
        <dbReference type="Proteomes" id="UP000239711"/>
    </source>
</evidence>
<gene>
    <name evidence="1" type="ORF">C5745_10470</name>
</gene>
<dbReference type="SUPFAM" id="SSF49265">
    <property type="entry name" value="Fibronectin type III"/>
    <property type="match status" value="1"/>
</dbReference>
<evidence type="ECO:0000313" key="1">
    <source>
        <dbReference type="EMBL" id="PRD47246.1"/>
    </source>
</evidence>
<proteinExistence type="predicted"/>
<keyword evidence="2" id="KW-1185">Reference proteome</keyword>
<sequence>MQYVEQIITNMRAAATIFPEPVPGLDVVEAALIDFRLSATEAAYRDARAIRIRKDKKKQLEYLLSELAKYVDTIANKDANVVLASGFSLPKEAQSYAGPVPKATHLRAEPQQVGSRRIKMKVDRWKGARMYQFQFRKKGETEWITQFSSKSTCVLEGLEMFQEYEFRATYVGISPEPNYSNLVASYVV</sequence>
<dbReference type="Proteomes" id="UP000239711">
    <property type="component" value="Unassembled WGS sequence"/>
</dbReference>
<dbReference type="CDD" id="cd00063">
    <property type="entry name" value="FN3"/>
    <property type="match status" value="1"/>
</dbReference>
<evidence type="ECO:0008006" key="3">
    <source>
        <dbReference type="Google" id="ProtNLM"/>
    </source>
</evidence>
<dbReference type="InterPro" id="IPR003961">
    <property type="entry name" value="FN3_dom"/>
</dbReference>
<reference evidence="1 2" key="1">
    <citation type="submission" date="2018-02" db="EMBL/GenBank/DDBJ databases">
        <title>The draft genome of Sphingobacterium sp. 5JN-11.</title>
        <authorList>
            <person name="Liu L."/>
            <person name="Li L."/>
            <person name="Liang L."/>
            <person name="Zhang X."/>
            <person name="Wang T."/>
        </authorList>
    </citation>
    <scope>NUCLEOTIDE SEQUENCE [LARGE SCALE GENOMIC DNA]</scope>
    <source>
        <strain evidence="1 2">5JN-11</strain>
    </source>
</reference>
<comment type="caution">
    <text evidence="1">The sequence shown here is derived from an EMBL/GenBank/DDBJ whole genome shotgun (WGS) entry which is preliminary data.</text>
</comment>